<dbReference type="InterPro" id="IPR036871">
    <property type="entry name" value="PX_dom_sf"/>
</dbReference>
<dbReference type="Proteomes" id="UP000887565">
    <property type="component" value="Unplaced"/>
</dbReference>
<dbReference type="SUPFAM" id="SSF64268">
    <property type="entry name" value="PX domain"/>
    <property type="match status" value="1"/>
</dbReference>
<organism evidence="2 3">
    <name type="scientific">Romanomermis culicivorax</name>
    <name type="common">Nematode worm</name>
    <dbReference type="NCBI Taxonomy" id="13658"/>
    <lineage>
        <taxon>Eukaryota</taxon>
        <taxon>Metazoa</taxon>
        <taxon>Ecdysozoa</taxon>
        <taxon>Nematoda</taxon>
        <taxon>Enoplea</taxon>
        <taxon>Dorylaimia</taxon>
        <taxon>Mermithida</taxon>
        <taxon>Mermithoidea</taxon>
        <taxon>Mermithidae</taxon>
        <taxon>Romanomermis</taxon>
    </lineage>
</organism>
<dbReference type="Gene3D" id="3.30.1520.10">
    <property type="entry name" value="Phox-like domain"/>
    <property type="match status" value="1"/>
</dbReference>
<keyword evidence="2" id="KW-1185">Reference proteome</keyword>
<evidence type="ECO:0000256" key="1">
    <source>
        <dbReference type="SAM" id="MobiDB-lite"/>
    </source>
</evidence>
<evidence type="ECO:0000313" key="2">
    <source>
        <dbReference type="Proteomes" id="UP000887565"/>
    </source>
</evidence>
<proteinExistence type="predicted"/>
<sequence>MAQRSPEECAESDIRVAVDSDEDNLTVSSSEFDEYEKCDCIVQDSKAKLAAFPYISLYDIARDNSRRQYFLPGVALKATITSAHRDTEHSLHLLNPYIYCIDLEHGPHKWSIEKKYTDFQKLHNRLLMYRAASKLAGPMRKRKQLKPGEPRTVTMLCYTNNCGLYDCPLDVDEKFDPTSARNFFGDTNFSIRDDSMSGKNNNVEEENDDKTKAAQGCDQVDGSDKKRKFTTHKMPHFPLLPDSLVLAGHVDHRR</sequence>
<evidence type="ECO:0000313" key="3">
    <source>
        <dbReference type="WBParaSite" id="nRc.2.0.1.t26340-RA"/>
    </source>
</evidence>
<name>A0A915JJL0_ROMCU</name>
<dbReference type="GO" id="GO:0035091">
    <property type="term" value="F:phosphatidylinositol binding"/>
    <property type="evidence" value="ECO:0007669"/>
    <property type="project" value="InterPro"/>
</dbReference>
<accession>A0A915JJL0</accession>
<dbReference type="WBParaSite" id="nRc.2.0.1.t26340-RA">
    <property type="protein sequence ID" value="nRc.2.0.1.t26340-RA"/>
    <property type="gene ID" value="nRc.2.0.1.g26340"/>
</dbReference>
<protein>
    <submittedName>
        <fullName evidence="3">PX domain-containing protein</fullName>
    </submittedName>
</protein>
<feature type="region of interest" description="Disordered" evidence="1">
    <location>
        <begin position="194"/>
        <end position="225"/>
    </location>
</feature>
<dbReference type="AlphaFoldDB" id="A0A915JJL0"/>
<reference evidence="3" key="1">
    <citation type="submission" date="2022-11" db="UniProtKB">
        <authorList>
            <consortium name="WormBaseParasite"/>
        </authorList>
    </citation>
    <scope>IDENTIFICATION</scope>
</reference>